<comment type="catalytic activity">
    <reaction evidence="3">
        <text>a phosphate monoester + H2O = an alcohol + phosphate</text>
        <dbReference type="Rhea" id="RHEA:15017"/>
        <dbReference type="ChEBI" id="CHEBI:15377"/>
        <dbReference type="ChEBI" id="CHEBI:30879"/>
        <dbReference type="ChEBI" id="CHEBI:43474"/>
        <dbReference type="ChEBI" id="CHEBI:67140"/>
        <dbReference type="EC" id="3.1.3.2"/>
    </reaction>
</comment>
<dbReference type="Gene3D" id="2.60.40.380">
    <property type="entry name" value="Purple acid phosphatase-like, N-terminal"/>
    <property type="match status" value="1"/>
</dbReference>
<proteinExistence type="inferred from homology"/>
<dbReference type="AlphaFoldDB" id="A0AAD5KVA4"/>
<keyword evidence="3" id="KW-0378">Hydrolase</keyword>
<accession>A0AAD5KVA4</accession>
<dbReference type="Pfam" id="PF16656">
    <property type="entry name" value="Pur_ac_phosph_N"/>
    <property type="match status" value="1"/>
</dbReference>
<evidence type="ECO:0000313" key="8">
    <source>
        <dbReference type="Proteomes" id="UP000820818"/>
    </source>
</evidence>
<evidence type="ECO:0000256" key="1">
    <source>
        <dbReference type="ARBA" id="ARBA00022729"/>
    </source>
</evidence>
<dbReference type="GO" id="GO:0003993">
    <property type="term" value="F:acid phosphatase activity"/>
    <property type="evidence" value="ECO:0007669"/>
    <property type="project" value="UniProtKB-EC"/>
</dbReference>
<dbReference type="GO" id="GO:0046872">
    <property type="term" value="F:metal ion binding"/>
    <property type="evidence" value="ECO:0007669"/>
    <property type="project" value="InterPro"/>
</dbReference>
<evidence type="ECO:0000256" key="3">
    <source>
        <dbReference type="RuleBase" id="RU361203"/>
    </source>
</evidence>
<feature type="domain" description="Purple acid phosphatase N-terminal" evidence="6">
    <location>
        <begin position="39"/>
        <end position="133"/>
    </location>
</feature>
<dbReference type="EMBL" id="WJBH02000004">
    <property type="protein sequence ID" value="KAI9559747.1"/>
    <property type="molecule type" value="Genomic_DNA"/>
</dbReference>
<dbReference type="Pfam" id="PF14008">
    <property type="entry name" value="Metallophos_C"/>
    <property type="match status" value="1"/>
</dbReference>
<dbReference type="EC" id="3.1.3.2" evidence="3"/>
<dbReference type="PANTHER" id="PTHR45867">
    <property type="entry name" value="PURPLE ACID PHOSPHATASE"/>
    <property type="match status" value="1"/>
</dbReference>
<sequence>MVHLAFKKFIIMHSFLIFLSLPFYCSTLVGATSFYDIQPQQIHLSFSDHASDLVVTWSTMNSTNEASLVEYGIVEHNLTQTATGVATEFIDGGLAKRVQFIHRVKLTRLLPKQKYFYRCGSQLGWSSLYNFFTVDISADWSPRLAVYGDLGSENPQSLSRLQKEAQEGLYDAVFHVGDFGYDLDEEDGQLGDRFMRQIEPIAAYLPYMTSVGNHEEKYNFSHYKARFSMPGSENGLMYSFNLGPAHIISISTEFYYFINYGFKQIALQYDWLTRDLEEANAPENRTVRPWIITMGHRPMYCSNTDEDDCTKKDTLTRVGLSVFHWFALEPLFYKHGVDLALWAHEHSYERLWPIYNRTVMNGSLDHPYTNPKAPVHVTTGSAGCREERDEFIPELPYWSAFRSKDYGYSRLFIANKTHLHLEQVSDDQNGRVVDDFWIRKDHVRGYLDHES</sequence>
<keyword evidence="2" id="KW-0325">Glycoprotein</keyword>
<dbReference type="InterPro" id="IPR029052">
    <property type="entry name" value="Metallo-depent_PP-like"/>
</dbReference>
<dbReference type="InterPro" id="IPR041792">
    <property type="entry name" value="MPP_PAP"/>
</dbReference>
<name>A0AAD5KVA4_9CRUS</name>
<dbReference type="Pfam" id="PF00149">
    <property type="entry name" value="Metallophos"/>
    <property type="match status" value="1"/>
</dbReference>
<dbReference type="SUPFAM" id="SSF49363">
    <property type="entry name" value="Purple acid phosphatase, N-terminal domain"/>
    <property type="match status" value="1"/>
</dbReference>
<evidence type="ECO:0000256" key="2">
    <source>
        <dbReference type="ARBA" id="ARBA00023180"/>
    </source>
</evidence>
<feature type="domain" description="Purple acid phosphatase C-terminal" evidence="5">
    <location>
        <begin position="373"/>
        <end position="434"/>
    </location>
</feature>
<dbReference type="CDD" id="cd00839">
    <property type="entry name" value="MPP_PAPs"/>
    <property type="match status" value="1"/>
</dbReference>
<keyword evidence="1" id="KW-0732">Signal</keyword>
<evidence type="ECO:0000259" key="4">
    <source>
        <dbReference type="Pfam" id="PF00149"/>
    </source>
</evidence>
<reference evidence="7 8" key="1">
    <citation type="submission" date="2022-05" db="EMBL/GenBank/DDBJ databases">
        <title>A multi-omics perspective on studying reproductive biology in Daphnia sinensis.</title>
        <authorList>
            <person name="Jia J."/>
        </authorList>
    </citation>
    <scope>NUCLEOTIDE SEQUENCE [LARGE SCALE GENOMIC DNA]</scope>
    <source>
        <strain evidence="7 8">WSL</strain>
    </source>
</reference>
<gene>
    <name evidence="7" type="ORF">GHT06_013753</name>
</gene>
<dbReference type="Proteomes" id="UP000820818">
    <property type="component" value="Linkage Group LG4"/>
</dbReference>
<comment type="caution">
    <text evidence="7">The sequence shown here is derived from an EMBL/GenBank/DDBJ whole genome shotgun (WGS) entry which is preliminary data.</text>
</comment>
<dbReference type="InterPro" id="IPR015914">
    <property type="entry name" value="PAPs_N"/>
</dbReference>
<protein>
    <recommendedName>
        <fullName evidence="3">Purple acid phosphatase</fullName>
        <ecNumber evidence="3">3.1.3.2</ecNumber>
    </recommendedName>
</protein>
<organism evidence="7 8">
    <name type="scientific">Daphnia sinensis</name>
    <dbReference type="NCBI Taxonomy" id="1820382"/>
    <lineage>
        <taxon>Eukaryota</taxon>
        <taxon>Metazoa</taxon>
        <taxon>Ecdysozoa</taxon>
        <taxon>Arthropoda</taxon>
        <taxon>Crustacea</taxon>
        <taxon>Branchiopoda</taxon>
        <taxon>Diplostraca</taxon>
        <taxon>Cladocera</taxon>
        <taxon>Anomopoda</taxon>
        <taxon>Daphniidae</taxon>
        <taxon>Daphnia</taxon>
        <taxon>Daphnia similis group</taxon>
    </lineage>
</organism>
<dbReference type="Gene3D" id="3.60.21.10">
    <property type="match status" value="1"/>
</dbReference>
<dbReference type="InterPro" id="IPR025733">
    <property type="entry name" value="PAPs_C"/>
</dbReference>
<evidence type="ECO:0000259" key="5">
    <source>
        <dbReference type="Pfam" id="PF14008"/>
    </source>
</evidence>
<comment type="similarity">
    <text evidence="3">Belongs to the metallophosphoesterase superfamily. Purple acid phosphatase family.</text>
</comment>
<evidence type="ECO:0000259" key="6">
    <source>
        <dbReference type="Pfam" id="PF16656"/>
    </source>
</evidence>
<dbReference type="SUPFAM" id="SSF56300">
    <property type="entry name" value="Metallo-dependent phosphatases"/>
    <property type="match status" value="1"/>
</dbReference>
<dbReference type="PANTHER" id="PTHR45867:SF3">
    <property type="entry name" value="ACID PHOSPHATASE TYPE 7"/>
    <property type="match status" value="1"/>
</dbReference>
<keyword evidence="8" id="KW-1185">Reference proteome</keyword>
<dbReference type="InterPro" id="IPR004843">
    <property type="entry name" value="Calcineurin-like_PHP"/>
</dbReference>
<dbReference type="InterPro" id="IPR008963">
    <property type="entry name" value="Purple_acid_Pase-like_N"/>
</dbReference>
<feature type="domain" description="Calcineurin-like phosphoesterase" evidence="4">
    <location>
        <begin position="143"/>
        <end position="348"/>
    </location>
</feature>
<evidence type="ECO:0000313" key="7">
    <source>
        <dbReference type="EMBL" id="KAI9559747.1"/>
    </source>
</evidence>